<dbReference type="STRING" id="82801.SAMN04488506_0535"/>
<dbReference type="GO" id="GO:0042956">
    <property type="term" value="P:maltodextrin transmembrane transport"/>
    <property type="evidence" value="ECO:0007669"/>
    <property type="project" value="TreeGrafter"/>
</dbReference>
<dbReference type="AlphaFoldDB" id="A0A1I5VGJ4"/>
<dbReference type="GO" id="GO:0055052">
    <property type="term" value="C:ATP-binding cassette (ABC) transporter complex, substrate-binding subunit-containing"/>
    <property type="evidence" value="ECO:0007669"/>
    <property type="project" value="TreeGrafter"/>
</dbReference>
<accession>A0A1I5VGJ4</accession>
<dbReference type="Gene3D" id="3.40.190.10">
    <property type="entry name" value="Periplasmic binding protein-like II"/>
    <property type="match status" value="2"/>
</dbReference>
<dbReference type="GO" id="GO:0015144">
    <property type="term" value="F:carbohydrate transmembrane transporter activity"/>
    <property type="evidence" value="ECO:0007669"/>
    <property type="project" value="InterPro"/>
</dbReference>
<dbReference type="PANTHER" id="PTHR30061">
    <property type="entry name" value="MALTOSE-BINDING PERIPLASMIC PROTEIN"/>
    <property type="match status" value="1"/>
</dbReference>
<dbReference type="PROSITE" id="PS51257">
    <property type="entry name" value="PROKAR_LIPOPROTEIN"/>
    <property type="match status" value="1"/>
</dbReference>
<keyword evidence="9" id="KW-1185">Reference proteome</keyword>
<evidence type="ECO:0000256" key="2">
    <source>
        <dbReference type="ARBA" id="ARBA00022448"/>
    </source>
</evidence>
<evidence type="ECO:0000313" key="9">
    <source>
        <dbReference type="Proteomes" id="UP000199136"/>
    </source>
</evidence>
<comment type="subcellular location">
    <subcellularLocation>
        <location evidence="6">Cell membrane</location>
        <topology evidence="6">Lipid-anchor</topology>
    </subcellularLocation>
</comment>
<feature type="chain" id="PRO_5039759011" description="Maltodextrin-binding protein" evidence="6">
    <location>
        <begin position="23"/>
        <end position="433"/>
    </location>
</feature>
<sequence>MDQKRFKKYLMGVVSASALLLAACGGGEEEAAESSSGTNDSTETSGSNFDGETLKISIDPMYSEFIEGISDSFEEETGATIEVEEKDMFETLEALPLDGPAGLSPDVMLAPYDRIGGLGQQGHLAEYTLPDDGRYDDIDEQQVTMKDKIYGAPFVIESMVLYYNTDLLEKAPETFEELEALTEDEQYAYEGEAGKSVAFLANWVDFYNSYGLLNGFGGYVFGADGTDPSDIGLNKPEAIEGIQYATDWFQNTWPKGMLDVTTAGNFIDEQFTTGTAGAVINGPWAASNYMESGVNVGVATVPTLPNGEEYQPFAGGKGWVVSQYSENPELGQAFLDFATNEENMEALYSEYTNEVPANQMVRQTIIDADDDELAMAVVNQYNVSSPMPNIPEMAEVWVGAETMMFDAGSGNKTPEESANDTVKVIEQNIEQKY</sequence>
<evidence type="ECO:0000256" key="1">
    <source>
        <dbReference type="ARBA" id="ARBA00008520"/>
    </source>
</evidence>
<dbReference type="PANTHER" id="PTHR30061:SF50">
    <property type="entry name" value="MALTOSE_MALTODEXTRIN-BINDING PERIPLASMIC PROTEIN"/>
    <property type="match status" value="1"/>
</dbReference>
<dbReference type="GO" id="GO:1901982">
    <property type="term" value="F:maltose binding"/>
    <property type="evidence" value="ECO:0007669"/>
    <property type="project" value="TreeGrafter"/>
</dbReference>
<dbReference type="InterPro" id="IPR006061">
    <property type="entry name" value="SBP_1_CS"/>
</dbReference>
<organism evidence="8 9">
    <name type="scientific">Desemzia incerta</name>
    <dbReference type="NCBI Taxonomy" id="82801"/>
    <lineage>
        <taxon>Bacteria</taxon>
        <taxon>Bacillati</taxon>
        <taxon>Bacillota</taxon>
        <taxon>Bacilli</taxon>
        <taxon>Lactobacillales</taxon>
        <taxon>Carnobacteriaceae</taxon>
        <taxon>Desemzia</taxon>
    </lineage>
</organism>
<dbReference type="OrthoDB" id="9766758at2"/>
<keyword evidence="3 6" id="KW-0762">Sugar transport</keyword>
<keyword evidence="6" id="KW-1003">Cell membrane</keyword>
<evidence type="ECO:0000256" key="6">
    <source>
        <dbReference type="RuleBase" id="RU365005"/>
    </source>
</evidence>
<keyword evidence="4 6" id="KW-0732">Signal</keyword>
<keyword evidence="6" id="KW-0472">Membrane</keyword>
<dbReference type="PRINTS" id="PR00181">
    <property type="entry name" value="MALTOSEBP"/>
</dbReference>
<dbReference type="InterPro" id="IPR006059">
    <property type="entry name" value="SBP"/>
</dbReference>
<name>A0A1I5VGJ4_9LACT</name>
<dbReference type="SUPFAM" id="SSF53850">
    <property type="entry name" value="Periplasmic binding protein-like II"/>
    <property type="match status" value="1"/>
</dbReference>
<dbReference type="GO" id="GO:0015768">
    <property type="term" value="P:maltose transport"/>
    <property type="evidence" value="ECO:0007669"/>
    <property type="project" value="TreeGrafter"/>
</dbReference>
<dbReference type="Pfam" id="PF13416">
    <property type="entry name" value="SBP_bac_8"/>
    <property type="match status" value="1"/>
</dbReference>
<dbReference type="RefSeq" id="WP_092479587.1">
    <property type="nucleotide sequence ID" value="NZ_FOXW01000001.1"/>
</dbReference>
<gene>
    <name evidence="8" type="ORF">SAMN04488506_0535</name>
</gene>
<evidence type="ECO:0000256" key="3">
    <source>
        <dbReference type="ARBA" id="ARBA00022597"/>
    </source>
</evidence>
<reference evidence="8 9" key="1">
    <citation type="submission" date="2016-10" db="EMBL/GenBank/DDBJ databases">
        <authorList>
            <person name="de Groot N.N."/>
        </authorList>
    </citation>
    <scope>NUCLEOTIDE SEQUENCE [LARGE SCALE GENOMIC DNA]</scope>
    <source>
        <strain evidence="8 9">DSM 20581</strain>
    </source>
</reference>
<evidence type="ECO:0000256" key="7">
    <source>
        <dbReference type="SAM" id="MobiDB-lite"/>
    </source>
</evidence>
<dbReference type="Proteomes" id="UP000199136">
    <property type="component" value="Unassembled WGS sequence"/>
</dbReference>
<feature type="region of interest" description="Disordered" evidence="7">
    <location>
        <begin position="30"/>
        <end position="52"/>
    </location>
</feature>
<dbReference type="InterPro" id="IPR006060">
    <property type="entry name" value="Maltose/Cyclodextrin-bd"/>
</dbReference>
<evidence type="ECO:0000313" key="8">
    <source>
        <dbReference type="EMBL" id="SFQ06541.1"/>
    </source>
</evidence>
<keyword evidence="6" id="KW-0449">Lipoprotein</keyword>
<dbReference type="EMBL" id="FOXW01000001">
    <property type="protein sequence ID" value="SFQ06541.1"/>
    <property type="molecule type" value="Genomic_DNA"/>
</dbReference>
<feature type="compositionally biased region" description="Polar residues" evidence="7">
    <location>
        <begin position="38"/>
        <end position="50"/>
    </location>
</feature>
<dbReference type="PROSITE" id="PS01037">
    <property type="entry name" value="SBP_BACTERIAL_1"/>
    <property type="match status" value="1"/>
</dbReference>
<evidence type="ECO:0000256" key="4">
    <source>
        <dbReference type="ARBA" id="ARBA00022729"/>
    </source>
</evidence>
<evidence type="ECO:0000256" key="5">
    <source>
        <dbReference type="ARBA" id="ARBA00030303"/>
    </source>
</evidence>
<keyword evidence="2 6" id="KW-0813">Transport</keyword>
<feature type="signal peptide" evidence="6">
    <location>
        <begin position="1"/>
        <end position="22"/>
    </location>
</feature>
<proteinExistence type="inferred from homology"/>
<protein>
    <recommendedName>
        <fullName evidence="5 6">Maltodextrin-binding protein</fullName>
    </recommendedName>
</protein>
<comment type="similarity">
    <text evidence="1 6">Belongs to the bacterial solute-binding protein 1 family.</text>
</comment>